<feature type="compositionally biased region" description="Acidic residues" evidence="12">
    <location>
        <begin position="31"/>
        <end position="42"/>
    </location>
</feature>
<keyword evidence="7" id="KW-0652">Protein synthesis inhibitor</keyword>
<keyword evidence="4 11" id="KW-0547">Nucleotide-binding</keyword>
<dbReference type="InterPro" id="IPR050339">
    <property type="entry name" value="CC_SR_Kinase"/>
</dbReference>
<dbReference type="EC" id="2.7.11.1" evidence="1"/>
<keyword evidence="6 11" id="KW-0067">ATP-binding</keyword>
<dbReference type="EMBL" id="KZ613491">
    <property type="protein sequence ID" value="PMD19036.1"/>
    <property type="molecule type" value="Genomic_DNA"/>
</dbReference>
<evidence type="ECO:0000256" key="4">
    <source>
        <dbReference type="ARBA" id="ARBA00022741"/>
    </source>
</evidence>
<dbReference type="InterPro" id="IPR011009">
    <property type="entry name" value="Kinase-like_dom_sf"/>
</dbReference>
<dbReference type="GO" id="GO:0005737">
    <property type="term" value="C:cytoplasm"/>
    <property type="evidence" value="ECO:0007669"/>
    <property type="project" value="TreeGrafter"/>
</dbReference>
<evidence type="ECO:0000313" key="14">
    <source>
        <dbReference type="EMBL" id="PMD19036.1"/>
    </source>
</evidence>
<dbReference type="AlphaFoldDB" id="A0A2J6PYT1"/>
<evidence type="ECO:0000256" key="6">
    <source>
        <dbReference type="ARBA" id="ARBA00022840"/>
    </source>
</evidence>
<evidence type="ECO:0000313" key="15">
    <source>
        <dbReference type="Proteomes" id="UP000235672"/>
    </source>
</evidence>
<keyword evidence="2" id="KW-0723">Serine/threonine-protein kinase</keyword>
<feature type="compositionally biased region" description="Basic and acidic residues" evidence="12">
    <location>
        <begin position="21"/>
        <end position="30"/>
    </location>
</feature>
<dbReference type="GO" id="GO:0005524">
    <property type="term" value="F:ATP binding"/>
    <property type="evidence" value="ECO:0007669"/>
    <property type="project" value="UniProtKB-UniRule"/>
</dbReference>
<protein>
    <recommendedName>
        <fullName evidence="1">non-specific serine/threonine protein kinase</fullName>
        <ecNumber evidence="1">2.7.11.1</ecNumber>
    </recommendedName>
</protein>
<proteinExistence type="inferred from homology"/>
<dbReference type="PANTHER" id="PTHR11042">
    <property type="entry name" value="EUKARYOTIC TRANSLATION INITIATION FACTOR 2-ALPHA KINASE EIF2-ALPHA KINASE -RELATED"/>
    <property type="match status" value="1"/>
</dbReference>
<evidence type="ECO:0000256" key="11">
    <source>
        <dbReference type="PROSITE-ProRule" id="PRU10141"/>
    </source>
</evidence>
<evidence type="ECO:0000256" key="3">
    <source>
        <dbReference type="ARBA" id="ARBA00022679"/>
    </source>
</evidence>
<keyword evidence="15" id="KW-1185">Reference proteome</keyword>
<feature type="compositionally biased region" description="Basic and acidic residues" evidence="12">
    <location>
        <begin position="50"/>
        <end position="59"/>
    </location>
</feature>
<evidence type="ECO:0000256" key="9">
    <source>
        <dbReference type="ARBA" id="ARBA00048659"/>
    </source>
</evidence>
<dbReference type="OrthoDB" id="1405469at2759"/>
<dbReference type="InterPro" id="IPR017441">
    <property type="entry name" value="Protein_kinase_ATP_BS"/>
</dbReference>
<feature type="region of interest" description="Disordered" evidence="12">
    <location>
        <begin position="392"/>
        <end position="445"/>
    </location>
</feature>
<gene>
    <name evidence="14" type="ORF">NA56DRAFT_690752</name>
</gene>
<dbReference type="InterPro" id="IPR000719">
    <property type="entry name" value="Prot_kinase_dom"/>
</dbReference>
<evidence type="ECO:0000256" key="7">
    <source>
        <dbReference type="ARBA" id="ARBA00023193"/>
    </source>
</evidence>
<evidence type="ECO:0000259" key="13">
    <source>
        <dbReference type="PROSITE" id="PS50011"/>
    </source>
</evidence>
<dbReference type="PROSITE" id="PS00108">
    <property type="entry name" value="PROTEIN_KINASE_ST"/>
    <property type="match status" value="1"/>
</dbReference>
<feature type="compositionally biased region" description="Low complexity" evidence="12">
    <location>
        <begin position="335"/>
        <end position="347"/>
    </location>
</feature>
<dbReference type="SMART" id="SM00220">
    <property type="entry name" value="S_TKc"/>
    <property type="match status" value="1"/>
</dbReference>
<feature type="compositionally biased region" description="Basic and acidic residues" evidence="12">
    <location>
        <begin position="409"/>
        <end position="422"/>
    </location>
</feature>
<evidence type="ECO:0000256" key="10">
    <source>
        <dbReference type="ARBA" id="ARBA00048977"/>
    </source>
</evidence>
<dbReference type="InterPro" id="IPR008271">
    <property type="entry name" value="Ser/Thr_kinase_AS"/>
</dbReference>
<evidence type="ECO:0000256" key="8">
    <source>
        <dbReference type="ARBA" id="ARBA00037982"/>
    </source>
</evidence>
<dbReference type="GO" id="GO:0017148">
    <property type="term" value="P:negative regulation of translation"/>
    <property type="evidence" value="ECO:0007669"/>
    <property type="project" value="UniProtKB-KW"/>
</dbReference>
<feature type="compositionally biased region" description="Polar residues" evidence="12">
    <location>
        <begin position="392"/>
        <end position="405"/>
    </location>
</feature>
<feature type="region of interest" description="Disordered" evidence="12">
    <location>
        <begin position="1"/>
        <end position="59"/>
    </location>
</feature>
<name>A0A2J6PYT1_9HELO</name>
<evidence type="ECO:0000256" key="12">
    <source>
        <dbReference type="SAM" id="MobiDB-lite"/>
    </source>
</evidence>
<feature type="region of interest" description="Disordered" evidence="12">
    <location>
        <begin position="323"/>
        <end position="349"/>
    </location>
</feature>
<comment type="catalytic activity">
    <reaction evidence="10">
        <text>L-seryl-[protein] + ATP = O-phospho-L-seryl-[protein] + ADP + H(+)</text>
        <dbReference type="Rhea" id="RHEA:17989"/>
        <dbReference type="Rhea" id="RHEA-COMP:9863"/>
        <dbReference type="Rhea" id="RHEA-COMP:11604"/>
        <dbReference type="ChEBI" id="CHEBI:15378"/>
        <dbReference type="ChEBI" id="CHEBI:29999"/>
        <dbReference type="ChEBI" id="CHEBI:30616"/>
        <dbReference type="ChEBI" id="CHEBI:83421"/>
        <dbReference type="ChEBI" id="CHEBI:456216"/>
        <dbReference type="EC" id="2.7.11.1"/>
    </reaction>
    <physiologicalReaction direction="left-to-right" evidence="10">
        <dbReference type="Rhea" id="RHEA:17990"/>
    </physiologicalReaction>
</comment>
<dbReference type="Gene3D" id="3.30.200.20">
    <property type="entry name" value="Phosphorylase Kinase, domain 1"/>
    <property type="match status" value="1"/>
</dbReference>
<dbReference type="Pfam" id="PF00069">
    <property type="entry name" value="Pkinase"/>
    <property type="match status" value="2"/>
</dbReference>
<accession>A0A2J6PYT1</accession>
<evidence type="ECO:0000256" key="2">
    <source>
        <dbReference type="ARBA" id="ARBA00022527"/>
    </source>
</evidence>
<dbReference type="PROSITE" id="PS50011">
    <property type="entry name" value="PROTEIN_KINASE_DOM"/>
    <property type="match status" value="1"/>
</dbReference>
<dbReference type="Gene3D" id="1.10.510.10">
    <property type="entry name" value="Transferase(Phosphotransferase) domain 1"/>
    <property type="match status" value="1"/>
</dbReference>
<organism evidence="14 15">
    <name type="scientific">Hyaloscypha hepaticicola</name>
    <dbReference type="NCBI Taxonomy" id="2082293"/>
    <lineage>
        <taxon>Eukaryota</taxon>
        <taxon>Fungi</taxon>
        <taxon>Dikarya</taxon>
        <taxon>Ascomycota</taxon>
        <taxon>Pezizomycotina</taxon>
        <taxon>Leotiomycetes</taxon>
        <taxon>Helotiales</taxon>
        <taxon>Hyaloscyphaceae</taxon>
        <taxon>Hyaloscypha</taxon>
    </lineage>
</organism>
<dbReference type="PROSITE" id="PS00107">
    <property type="entry name" value="PROTEIN_KINASE_ATP"/>
    <property type="match status" value="1"/>
</dbReference>
<comment type="catalytic activity">
    <reaction evidence="9">
        <text>L-threonyl-[protein] + ATP = O-phospho-L-threonyl-[protein] + ADP + H(+)</text>
        <dbReference type="Rhea" id="RHEA:46608"/>
        <dbReference type="Rhea" id="RHEA-COMP:11060"/>
        <dbReference type="Rhea" id="RHEA-COMP:11605"/>
        <dbReference type="ChEBI" id="CHEBI:15378"/>
        <dbReference type="ChEBI" id="CHEBI:30013"/>
        <dbReference type="ChEBI" id="CHEBI:30616"/>
        <dbReference type="ChEBI" id="CHEBI:61977"/>
        <dbReference type="ChEBI" id="CHEBI:456216"/>
        <dbReference type="EC" id="2.7.11.1"/>
    </reaction>
    <physiologicalReaction direction="left-to-right" evidence="9">
        <dbReference type="Rhea" id="RHEA:46609"/>
    </physiologicalReaction>
</comment>
<evidence type="ECO:0000256" key="5">
    <source>
        <dbReference type="ARBA" id="ARBA00022777"/>
    </source>
</evidence>
<dbReference type="SUPFAM" id="SSF56112">
    <property type="entry name" value="Protein kinase-like (PK-like)"/>
    <property type="match status" value="1"/>
</dbReference>
<keyword evidence="3" id="KW-0808">Transferase</keyword>
<feature type="compositionally biased region" description="Acidic residues" evidence="12">
    <location>
        <begin position="431"/>
        <end position="443"/>
    </location>
</feature>
<comment type="similarity">
    <text evidence="8">Belongs to the protein kinase superfamily. Ser/Thr protein kinase family. GCN2 subfamily.</text>
</comment>
<dbReference type="GO" id="GO:0005634">
    <property type="term" value="C:nucleus"/>
    <property type="evidence" value="ECO:0007669"/>
    <property type="project" value="TreeGrafter"/>
</dbReference>
<sequence>MSPKYWVSSEDLSADSSVEDSGDRSRGLHIDEEEERQLDGDSEASTAEGSIDRSPDDRTVARTAGANVALPRLPNLQPQQHATLFYLSLIEGRCRTQALNTINASRSQDSHVREDHPEVLSLAQHLFSEMKRELQLAGLLPQDIPVLGLADLRQYLNSFDHLINNIAAQQTFNLSTEQQHNHRALPGFGTSSFNSQIVPYSPTAFVFPRQAIMAPPTSPQSMLSVFFPQAQSATIDQSIYVRDYEHLSLLGKGGFGKVYKARYKLDGAEYAIKKIVLTAAHLRRLFDQDKLHKVTNEIKVLARMDHHHVTRYHHCWIESRPSSLSGEDYDESNNDSEFSSSSVPSPSIAARTSGIESIQFGLERDLDRQLTRERRERRATLTEQDLNETFNSSIVFSDSGSGKHSNNSRKADDHDESPKEVRSMFFKPGDDSDSTDEETDDVEEVPRSEVGKLLAKEIAIKEDFILFIKMTPYPLTLEELIWPDLHTTDKDSMISHCFHSLPAVRLLLAILEGVEYLHRKNIIHRDLKPKNIFLAILDPDEKPTQGYINIDNCKECSDKKSAKPTFVCPKLGDFGLIYELKHSTPSDPLSSGSSPLVSSNVGTTLYCPPVSSASPAPCPKLDVFSLGVIAFELVYNFKTDTERRVVLTKLGGTGEVPDDFRGHEMREGIERMVSRDVNQRWTTALVREWLEGLLERWE</sequence>
<dbReference type="STRING" id="1745343.A0A2J6PYT1"/>
<keyword evidence="5 14" id="KW-0418">Kinase</keyword>
<evidence type="ECO:0000256" key="1">
    <source>
        <dbReference type="ARBA" id="ARBA00012513"/>
    </source>
</evidence>
<reference evidence="14 15" key="1">
    <citation type="submission" date="2016-05" db="EMBL/GenBank/DDBJ databases">
        <title>A degradative enzymes factory behind the ericoid mycorrhizal symbiosis.</title>
        <authorList>
            <consortium name="DOE Joint Genome Institute"/>
            <person name="Martino E."/>
            <person name="Morin E."/>
            <person name="Grelet G."/>
            <person name="Kuo A."/>
            <person name="Kohler A."/>
            <person name="Daghino S."/>
            <person name="Barry K."/>
            <person name="Choi C."/>
            <person name="Cichocki N."/>
            <person name="Clum A."/>
            <person name="Copeland A."/>
            <person name="Hainaut M."/>
            <person name="Haridas S."/>
            <person name="Labutti K."/>
            <person name="Lindquist E."/>
            <person name="Lipzen A."/>
            <person name="Khouja H.-R."/>
            <person name="Murat C."/>
            <person name="Ohm R."/>
            <person name="Olson A."/>
            <person name="Spatafora J."/>
            <person name="Veneault-Fourrey C."/>
            <person name="Henrissat B."/>
            <person name="Grigoriev I."/>
            <person name="Martin F."/>
            <person name="Perotto S."/>
        </authorList>
    </citation>
    <scope>NUCLEOTIDE SEQUENCE [LARGE SCALE GENOMIC DNA]</scope>
    <source>
        <strain evidence="14 15">UAMH 7357</strain>
    </source>
</reference>
<feature type="domain" description="Protein kinase" evidence="13">
    <location>
        <begin position="244"/>
        <end position="690"/>
    </location>
</feature>
<feature type="binding site" evidence="11">
    <location>
        <position position="274"/>
    </location>
    <ligand>
        <name>ATP</name>
        <dbReference type="ChEBI" id="CHEBI:30616"/>
    </ligand>
</feature>
<dbReference type="Proteomes" id="UP000235672">
    <property type="component" value="Unassembled WGS sequence"/>
</dbReference>
<dbReference type="PANTHER" id="PTHR11042:SF160">
    <property type="entry name" value="EUKARYOTIC TRANSLATION INITIATION FACTOR 2-ALPHA KINASE 1"/>
    <property type="match status" value="1"/>
</dbReference>
<dbReference type="GO" id="GO:0004694">
    <property type="term" value="F:eukaryotic translation initiation factor 2alpha kinase activity"/>
    <property type="evidence" value="ECO:0007669"/>
    <property type="project" value="TreeGrafter"/>
</dbReference>